<dbReference type="EMBL" id="QXFV01006628">
    <property type="protein sequence ID" value="KAE8960905.1"/>
    <property type="molecule type" value="Genomic_DNA"/>
</dbReference>
<comment type="caution">
    <text evidence="1">The sequence shown here is derived from an EMBL/GenBank/DDBJ whole genome shotgun (WGS) entry which is preliminary data.</text>
</comment>
<evidence type="ECO:0000313" key="6">
    <source>
        <dbReference type="Proteomes" id="UP000435112"/>
    </source>
</evidence>
<dbReference type="Proteomes" id="UP000434957">
    <property type="component" value="Unassembled WGS sequence"/>
</dbReference>
<dbReference type="Proteomes" id="UP000435112">
    <property type="component" value="Unassembled WGS sequence"/>
</dbReference>
<accession>A0A6A3GV17</accession>
<protein>
    <recommendedName>
        <fullName evidence="7">PUM-HD domain-containing protein</fullName>
    </recommendedName>
</protein>
<name>A0A6A3GV17_9STRA</name>
<evidence type="ECO:0000313" key="1">
    <source>
        <dbReference type="EMBL" id="KAE8960847.1"/>
    </source>
</evidence>
<dbReference type="OrthoDB" id="144518at2759"/>
<evidence type="ECO:0000313" key="5">
    <source>
        <dbReference type="Proteomes" id="UP000434957"/>
    </source>
</evidence>
<dbReference type="Proteomes" id="UP000429607">
    <property type="component" value="Unassembled WGS sequence"/>
</dbReference>
<organism evidence="1 6">
    <name type="scientific">Phytophthora rubi</name>
    <dbReference type="NCBI Taxonomy" id="129364"/>
    <lineage>
        <taxon>Eukaryota</taxon>
        <taxon>Sar</taxon>
        <taxon>Stramenopiles</taxon>
        <taxon>Oomycota</taxon>
        <taxon>Peronosporomycetes</taxon>
        <taxon>Peronosporales</taxon>
        <taxon>Peronosporaceae</taxon>
        <taxon>Phytophthora</taxon>
    </lineage>
</organism>
<evidence type="ECO:0000313" key="4">
    <source>
        <dbReference type="Proteomes" id="UP000429607"/>
    </source>
</evidence>
<dbReference type="EMBL" id="QXFT01006450">
    <property type="protein sequence ID" value="KAE9269001.1"/>
    <property type="molecule type" value="Genomic_DNA"/>
</dbReference>
<reference evidence="4 6" key="1">
    <citation type="submission" date="2018-09" db="EMBL/GenBank/DDBJ databases">
        <title>Genomic investigation of the strawberry pathogen Phytophthora fragariae indicates pathogenicity is determined by transcriptional variation in three key races.</title>
        <authorList>
            <person name="Adams T.M."/>
            <person name="Armitage A.D."/>
            <person name="Sobczyk M.K."/>
            <person name="Bates H.J."/>
            <person name="Dunwell J.M."/>
            <person name="Nellist C.F."/>
            <person name="Harrison R.J."/>
        </authorList>
    </citation>
    <scope>NUCLEOTIDE SEQUENCE [LARGE SCALE GENOMIC DNA]</scope>
    <source>
        <strain evidence="2 4">SCRP249</strain>
        <strain evidence="1 6">SCRP324</strain>
        <strain evidence="3 5">SCRP333</strain>
    </source>
</reference>
<evidence type="ECO:0000313" key="2">
    <source>
        <dbReference type="EMBL" id="KAE8960905.1"/>
    </source>
</evidence>
<keyword evidence="5" id="KW-1185">Reference proteome</keyword>
<gene>
    <name evidence="2" type="ORF">PR001_g30220</name>
    <name evidence="1" type="ORF">PR002_g30085</name>
    <name evidence="3" type="ORF">PR003_g31268</name>
</gene>
<dbReference type="AlphaFoldDB" id="A0A6A3GV17"/>
<proteinExistence type="predicted"/>
<dbReference type="EMBL" id="QXFU01006500">
    <property type="protein sequence ID" value="KAE8960847.1"/>
    <property type="molecule type" value="Genomic_DNA"/>
</dbReference>
<evidence type="ECO:0008006" key="7">
    <source>
        <dbReference type="Google" id="ProtNLM"/>
    </source>
</evidence>
<sequence length="129" mass="14430">MGEAFVHAVVANKQNVLELMYEEQRIPAEALVKAFAEAAHRKRIGIVKTIVKLLSVEKNVPRQLKCKAFVEAARHGQMEVLEIVCEGEHGNWPLEVLKDAIDVAGGNLKIVNLLRKLVCDQVFKEMITT</sequence>
<evidence type="ECO:0000313" key="3">
    <source>
        <dbReference type="EMBL" id="KAE9269001.1"/>
    </source>
</evidence>
<dbReference type="SUPFAM" id="SSF140860">
    <property type="entry name" value="Pseudo ankyrin repeat-like"/>
    <property type="match status" value="1"/>
</dbReference>